<feature type="transmembrane region" description="Helical" evidence="1">
    <location>
        <begin position="60"/>
        <end position="79"/>
    </location>
</feature>
<feature type="transmembrane region" description="Helical" evidence="1">
    <location>
        <begin position="215"/>
        <end position="235"/>
    </location>
</feature>
<keyword evidence="1" id="KW-0472">Membrane</keyword>
<gene>
    <name evidence="2" type="ORF">IAB80_02795</name>
</gene>
<keyword evidence="1" id="KW-1133">Transmembrane helix</keyword>
<feature type="transmembrane region" description="Helical" evidence="1">
    <location>
        <begin position="303"/>
        <end position="321"/>
    </location>
</feature>
<accession>A0A9D9NLF0</accession>
<feature type="transmembrane region" description="Helical" evidence="1">
    <location>
        <begin position="132"/>
        <end position="156"/>
    </location>
</feature>
<sequence>MPIILLSVLFGFRYEIGTDYLNYKEIYETSFSGSLKQSLTESNVEYIYAFISHILYHAGLPYYIMFFVMALIPMCFFYAAFKDKPFLIGYAAYFLAATGVLFWYFNIQRQGIAFFILLFSIKYIINKNFGKFLLCVLVATGFHISSLLFIFCYLFSFFKYSLIIKPAILSIVYVFFGIFASSLKNILINLVSIFLTGKYQYYVDSIESWEMGIGSGFGILSMHIVDLILIFSSGFLCKYFKEYRYDIYFRIFYLGSLFANIAGTNMVLSRFPFCFTSMRFVLLSFLTYYMITKWKTVNIYRRTGWCCILGLSILMLLGNAYNNPYEFIPSL</sequence>
<dbReference type="Proteomes" id="UP000823771">
    <property type="component" value="Unassembled WGS sequence"/>
</dbReference>
<evidence type="ECO:0000313" key="3">
    <source>
        <dbReference type="Proteomes" id="UP000823771"/>
    </source>
</evidence>
<dbReference type="InterPro" id="IPR049458">
    <property type="entry name" value="EpsG-like"/>
</dbReference>
<protein>
    <submittedName>
        <fullName evidence="2">EpsG family protein</fullName>
    </submittedName>
</protein>
<feature type="transmembrane region" description="Helical" evidence="1">
    <location>
        <begin position="270"/>
        <end position="291"/>
    </location>
</feature>
<name>A0A9D9NLF0_9BACT</name>
<proteinExistence type="predicted"/>
<dbReference type="Pfam" id="PF14897">
    <property type="entry name" value="EpsG"/>
    <property type="match status" value="1"/>
</dbReference>
<keyword evidence="1" id="KW-0812">Transmembrane</keyword>
<feature type="transmembrane region" description="Helical" evidence="1">
    <location>
        <begin position="247"/>
        <end position="264"/>
    </location>
</feature>
<feature type="transmembrane region" description="Helical" evidence="1">
    <location>
        <begin position="86"/>
        <end position="104"/>
    </location>
</feature>
<dbReference type="AlphaFoldDB" id="A0A9D9NLF0"/>
<reference evidence="2" key="2">
    <citation type="journal article" date="2021" name="PeerJ">
        <title>Extensive microbial diversity within the chicken gut microbiome revealed by metagenomics and culture.</title>
        <authorList>
            <person name="Gilroy R."/>
            <person name="Ravi A."/>
            <person name="Getino M."/>
            <person name="Pursley I."/>
            <person name="Horton D.L."/>
            <person name="Alikhan N.F."/>
            <person name="Baker D."/>
            <person name="Gharbi K."/>
            <person name="Hall N."/>
            <person name="Watson M."/>
            <person name="Adriaenssens E.M."/>
            <person name="Foster-Nyarko E."/>
            <person name="Jarju S."/>
            <person name="Secka A."/>
            <person name="Antonio M."/>
            <person name="Oren A."/>
            <person name="Chaudhuri R.R."/>
            <person name="La Ragione R."/>
            <person name="Hildebrand F."/>
            <person name="Pallen M.J."/>
        </authorList>
    </citation>
    <scope>NUCLEOTIDE SEQUENCE</scope>
    <source>
        <strain evidence="2">2478</strain>
    </source>
</reference>
<reference evidence="2" key="1">
    <citation type="submission" date="2020-10" db="EMBL/GenBank/DDBJ databases">
        <authorList>
            <person name="Gilroy R."/>
        </authorList>
    </citation>
    <scope>NUCLEOTIDE SEQUENCE</scope>
    <source>
        <strain evidence="2">2478</strain>
    </source>
</reference>
<comment type="caution">
    <text evidence="2">The sequence shown here is derived from an EMBL/GenBank/DDBJ whole genome shotgun (WGS) entry which is preliminary data.</text>
</comment>
<organism evidence="2 3">
    <name type="scientific">Candidatus Cryptobacteroides excrementipullorum</name>
    <dbReference type="NCBI Taxonomy" id="2840761"/>
    <lineage>
        <taxon>Bacteria</taxon>
        <taxon>Pseudomonadati</taxon>
        <taxon>Bacteroidota</taxon>
        <taxon>Bacteroidia</taxon>
        <taxon>Bacteroidales</taxon>
        <taxon>Candidatus Cryptobacteroides</taxon>
    </lineage>
</organism>
<evidence type="ECO:0000313" key="2">
    <source>
        <dbReference type="EMBL" id="MBO8477811.1"/>
    </source>
</evidence>
<evidence type="ECO:0000256" key="1">
    <source>
        <dbReference type="SAM" id="Phobius"/>
    </source>
</evidence>
<dbReference type="EMBL" id="JADILZ010000027">
    <property type="protein sequence ID" value="MBO8477811.1"/>
    <property type="molecule type" value="Genomic_DNA"/>
</dbReference>